<keyword evidence="2" id="KW-1185">Reference proteome</keyword>
<accession>A0A8J4Q1J8</accession>
<gene>
    <name evidence="1" type="ORF">CYY_002279</name>
</gene>
<evidence type="ECO:0000313" key="2">
    <source>
        <dbReference type="Proteomes" id="UP000695562"/>
    </source>
</evidence>
<dbReference type="InterPro" id="IPR032675">
    <property type="entry name" value="LRR_dom_sf"/>
</dbReference>
<dbReference type="SUPFAM" id="SSF52047">
    <property type="entry name" value="RNI-like"/>
    <property type="match status" value="1"/>
</dbReference>
<name>A0A8J4Q1J8_9MYCE</name>
<organism evidence="1 2">
    <name type="scientific">Polysphondylium violaceum</name>
    <dbReference type="NCBI Taxonomy" id="133409"/>
    <lineage>
        <taxon>Eukaryota</taxon>
        <taxon>Amoebozoa</taxon>
        <taxon>Evosea</taxon>
        <taxon>Eumycetozoa</taxon>
        <taxon>Dictyostelia</taxon>
        <taxon>Dictyosteliales</taxon>
        <taxon>Dictyosteliaceae</taxon>
        <taxon>Polysphondylium</taxon>
    </lineage>
</organism>
<dbReference type="AlphaFoldDB" id="A0A8J4Q1J8"/>
<dbReference type="Proteomes" id="UP000695562">
    <property type="component" value="Unassembled WGS sequence"/>
</dbReference>
<dbReference type="EMBL" id="AJWJ01000061">
    <property type="protein sequence ID" value="KAF2076422.1"/>
    <property type="molecule type" value="Genomic_DNA"/>
</dbReference>
<protein>
    <submittedName>
        <fullName evidence="1">Uncharacterized protein</fullName>
    </submittedName>
</protein>
<evidence type="ECO:0000313" key="1">
    <source>
        <dbReference type="EMBL" id="KAF2076422.1"/>
    </source>
</evidence>
<comment type="caution">
    <text evidence="1">The sequence shown here is derived from an EMBL/GenBank/DDBJ whole genome shotgun (WGS) entry which is preliminary data.</text>
</comment>
<sequence length="461" mass="53527">MDVKSDIDKCRQLVKSGFQFQTIVFECNWGGPISYSVGTIASSMVKKRYQTDLSIPNSAMINHNMNSFDEIQASDITQAVFHNTILIQGSGNHRMEQVQERLEFITSVVGTKQVIKKLMIDDLCDQEVFSFCCDILPTVLENYPDICELQFNEPDERDILHFPQSINGSNIDKLVLNQMIERQSLEKLLGNCNNLKALFIEVHGSIELFTIENLIYHPSLLILDIDHENIIKLVELAYYLNNNNKILELNLTNCDIRNQQEIEVNITNTSLKKLSTKQLTDDSLDYKFLSFWTVESNIEYLSIKTFMSDQVDVFRMHKRIQKLEVSNQIKVQQSPPLLFKGYEFFNNLVNVSIGLSNKQPIWNQDLFKSIDKCNSSNTLSLEHFNNIHHYSHFSFAIKATELIDFLKRYPKLIELHLDCYLLFDIPIKELSSFILTSTNLKSFYMKIENSANRLKFFNYLK</sequence>
<dbReference type="Gene3D" id="3.80.10.10">
    <property type="entry name" value="Ribonuclease Inhibitor"/>
    <property type="match status" value="1"/>
</dbReference>
<proteinExistence type="predicted"/>
<reference evidence="1" key="1">
    <citation type="submission" date="2020-01" db="EMBL/GenBank/DDBJ databases">
        <title>Development of genomics and gene disruption for Polysphondylium violaceum indicates a role for the polyketide synthase stlB in stalk morphogenesis.</title>
        <authorList>
            <person name="Narita B."/>
            <person name="Kawabe Y."/>
            <person name="Kin K."/>
            <person name="Saito T."/>
            <person name="Gibbs R."/>
            <person name="Kuspa A."/>
            <person name="Muzny D."/>
            <person name="Queller D."/>
            <person name="Richards S."/>
            <person name="Strassman J."/>
            <person name="Sucgang R."/>
            <person name="Worley K."/>
            <person name="Schaap P."/>
        </authorList>
    </citation>
    <scope>NUCLEOTIDE SEQUENCE</scope>
    <source>
        <strain evidence="1">QSvi11</strain>
    </source>
</reference>